<evidence type="ECO:0000256" key="1">
    <source>
        <dbReference type="SAM" id="MobiDB-lite"/>
    </source>
</evidence>
<dbReference type="VEuPathDB" id="FungiDB:Z517_10316"/>
<dbReference type="HOGENOM" id="CLU_156018_0_0_1"/>
<dbReference type="RefSeq" id="XP_013279382.1">
    <property type="nucleotide sequence ID" value="XM_013423928.1"/>
</dbReference>
<feature type="compositionally biased region" description="Polar residues" evidence="1">
    <location>
        <begin position="43"/>
        <end position="59"/>
    </location>
</feature>
<reference evidence="2 3" key="1">
    <citation type="submission" date="2015-01" db="EMBL/GenBank/DDBJ databases">
        <title>The Genome Sequence of Fonsecaea pedrosoi CBS 271.37.</title>
        <authorList>
            <consortium name="The Broad Institute Genomics Platform"/>
            <person name="Cuomo C."/>
            <person name="de Hoog S."/>
            <person name="Gorbushina A."/>
            <person name="Stielow B."/>
            <person name="Teixiera M."/>
            <person name="Abouelleil A."/>
            <person name="Chapman S.B."/>
            <person name="Priest M."/>
            <person name="Young S.K."/>
            <person name="Wortman J."/>
            <person name="Nusbaum C."/>
            <person name="Birren B."/>
        </authorList>
    </citation>
    <scope>NUCLEOTIDE SEQUENCE [LARGE SCALE GENOMIC DNA]</scope>
    <source>
        <strain evidence="2 3">CBS 271.37</strain>
    </source>
</reference>
<sequence>MQVAAFLSDLKSLSVCSHEAAIALVKPPTTTTTKTKTTDDGALQTSSTKSDETSGQPAQSLPKDQDDKDLHRADELVSLYYDVKVKFTERGPDPDFVQAGREVDQVLAALSRSDR</sequence>
<gene>
    <name evidence="2" type="ORF">Z517_10316</name>
</gene>
<keyword evidence="3" id="KW-1185">Reference proteome</keyword>
<protein>
    <submittedName>
        <fullName evidence="2">Uncharacterized protein</fullName>
    </submittedName>
</protein>
<evidence type="ECO:0000313" key="3">
    <source>
        <dbReference type="Proteomes" id="UP000053029"/>
    </source>
</evidence>
<dbReference type="OrthoDB" id="5394455at2759"/>
<organism evidence="2 3">
    <name type="scientific">Fonsecaea pedrosoi CBS 271.37</name>
    <dbReference type="NCBI Taxonomy" id="1442368"/>
    <lineage>
        <taxon>Eukaryota</taxon>
        <taxon>Fungi</taxon>
        <taxon>Dikarya</taxon>
        <taxon>Ascomycota</taxon>
        <taxon>Pezizomycotina</taxon>
        <taxon>Eurotiomycetes</taxon>
        <taxon>Chaetothyriomycetidae</taxon>
        <taxon>Chaetothyriales</taxon>
        <taxon>Herpotrichiellaceae</taxon>
        <taxon>Fonsecaea</taxon>
    </lineage>
</organism>
<dbReference type="AlphaFoldDB" id="A0A0D2GT33"/>
<proteinExistence type="predicted"/>
<accession>A0A0D2GT33</accession>
<dbReference type="Proteomes" id="UP000053029">
    <property type="component" value="Unassembled WGS sequence"/>
</dbReference>
<name>A0A0D2GT33_9EURO</name>
<evidence type="ECO:0000313" key="2">
    <source>
        <dbReference type="EMBL" id="KIW75574.1"/>
    </source>
</evidence>
<feature type="compositionally biased region" description="Low complexity" evidence="1">
    <location>
        <begin position="26"/>
        <end position="35"/>
    </location>
</feature>
<dbReference type="EMBL" id="KN846975">
    <property type="protein sequence ID" value="KIW75574.1"/>
    <property type="molecule type" value="Genomic_DNA"/>
</dbReference>
<dbReference type="GeneID" id="25309806"/>
<feature type="region of interest" description="Disordered" evidence="1">
    <location>
        <begin position="26"/>
        <end position="69"/>
    </location>
</feature>